<dbReference type="GO" id="GO:0009451">
    <property type="term" value="P:RNA modification"/>
    <property type="evidence" value="ECO:0007669"/>
    <property type="project" value="InterPro"/>
</dbReference>
<gene>
    <name evidence="2" type="ORF">KC19_10G010800</name>
</gene>
<protein>
    <recommendedName>
        <fullName evidence="4">Pentatricopeptide repeat-containing protein</fullName>
    </recommendedName>
</protein>
<dbReference type="InterPro" id="IPR011990">
    <property type="entry name" value="TPR-like_helical_dom_sf"/>
</dbReference>
<evidence type="ECO:0000256" key="1">
    <source>
        <dbReference type="ARBA" id="ARBA00022737"/>
    </source>
</evidence>
<organism evidence="2 3">
    <name type="scientific">Ceratodon purpureus</name>
    <name type="common">Fire moss</name>
    <name type="synonym">Dicranum purpureum</name>
    <dbReference type="NCBI Taxonomy" id="3225"/>
    <lineage>
        <taxon>Eukaryota</taxon>
        <taxon>Viridiplantae</taxon>
        <taxon>Streptophyta</taxon>
        <taxon>Embryophyta</taxon>
        <taxon>Bryophyta</taxon>
        <taxon>Bryophytina</taxon>
        <taxon>Bryopsida</taxon>
        <taxon>Dicranidae</taxon>
        <taxon>Pseudoditrichales</taxon>
        <taxon>Ditrichaceae</taxon>
        <taxon>Ceratodon</taxon>
    </lineage>
</organism>
<dbReference type="EMBL" id="CM026431">
    <property type="protein sequence ID" value="KAG0558185.1"/>
    <property type="molecule type" value="Genomic_DNA"/>
</dbReference>
<comment type="caution">
    <text evidence="2">The sequence shown here is derived from an EMBL/GenBank/DDBJ whole genome shotgun (WGS) entry which is preliminary data.</text>
</comment>
<reference evidence="2" key="1">
    <citation type="submission" date="2020-06" db="EMBL/GenBank/DDBJ databases">
        <title>WGS assembly of Ceratodon purpureus strain R40.</title>
        <authorList>
            <person name="Carey S.B."/>
            <person name="Jenkins J."/>
            <person name="Shu S."/>
            <person name="Lovell J.T."/>
            <person name="Sreedasyam A."/>
            <person name="Maumus F."/>
            <person name="Tiley G.P."/>
            <person name="Fernandez-Pozo N."/>
            <person name="Barry K."/>
            <person name="Chen C."/>
            <person name="Wang M."/>
            <person name="Lipzen A."/>
            <person name="Daum C."/>
            <person name="Saski C.A."/>
            <person name="Payton A.C."/>
            <person name="Mcbreen J.C."/>
            <person name="Conrad R.E."/>
            <person name="Kollar L.M."/>
            <person name="Olsson S."/>
            <person name="Huttunen S."/>
            <person name="Landis J.B."/>
            <person name="Wickett N.J."/>
            <person name="Johnson M.G."/>
            <person name="Rensing S.A."/>
            <person name="Grimwood J."/>
            <person name="Schmutz J."/>
            <person name="Mcdaniel S.F."/>
        </authorList>
    </citation>
    <scope>NUCLEOTIDE SEQUENCE</scope>
    <source>
        <strain evidence="2">R40</strain>
    </source>
</reference>
<dbReference type="NCBIfam" id="TIGR00756">
    <property type="entry name" value="PPR"/>
    <property type="match status" value="1"/>
</dbReference>
<proteinExistence type="predicted"/>
<sequence>MKLDGAHLHEVTSVRVLTACRYVDIVDEGWRHFQSMPQDYGVVPTIVHYNCMVHMLGRAGRRVEAEDFIKSMPIAPDVTT</sequence>
<dbReference type="InterPro" id="IPR046960">
    <property type="entry name" value="PPR_At4g14850-like_plant"/>
</dbReference>
<dbReference type="GO" id="GO:0003723">
    <property type="term" value="F:RNA binding"/>
    <property type="evidence" value="ECO:0007669"/>
    <property type="project" value="InterPro"/>
</dbReference>
<dbReference type="PANTHER" id="PTHR47926">
    <property type="entry name" value="PENTATRICOPEPTIDE REPEAT-CONTAINING PROTEIN"/>
    <property type="match status" value="1"/>
</dbReference>
<keyword evidence="1" id="KW-0677">Repeat</keyword>
<dbReference type="OrthoDB" id="185373at2759"/>
<dbReference type="Proteomes" id="UP000822688">
    <property type="component" value="Chromosome 10"/>
</dbReference>
<dbReference type="AlphaFoldDB" id="A0A8T0GHX0"/>
<accession>A0A8T0GHX0</accession>
<dbReference type="Pfam" id="PF12854">
    <property type="entry name" value="PPR_1"/>
    <property type="match status" value="1"/>
</dbReference>
<dbReference type="InterPro" id="IPR002885">
    <property type="entry name" value="PPR_rpt"/>
</dbReference>
<evidence type="ECO:0008006" key="4">
    <source>
        <dbReference type="Google" id="ProtNLM"/>
    </source>
</evidence>
<keyword evidence="3" id="KW-1185">Reference proteome</keyword>
<name>A0A8T0GHX0_CERPU</name>
<evidence type="ECO:0000313" key="3">
    <source>
        <dbReference type="Proteomes" id="UP000822688"/>
    </source>
</evidence>
<dbReference type="PANTHER" id="PTHR47926:SF347">
    <property type="entry name" value="PENTATRICOPEPTIDE REPEAT-CONTAINING PROTEIN"/>
    <property type="match status" value="1"/>
</dbReference>
<dbReference type="Gene3D" id="1.25.40.10">
    <property type="entry name" value="Tetratricopeptide repeat domain"/>
    <property type="match status" value="1"/>
</dbReference>
<evidence type="ECO:0000313" key="2">
    <source>
        <dbReference type="EMBL" id="KAG0558185.1"/>
    </source>
</evidence>